<protein>
    <recommendedName>
        <fullName evidence="8">Transmembrane protein 234</fullName>
    </recommendedName>
</protein>
<comment type="caution">
    <text evidence="6">The sequence shown here is derived from an EMBL/GenBank/DDBJ whole genome shotgun (WGS) entry which is preliminary data.</text>
</comment>
<sequence>MDFLLNVDLLQDSASMVLVGALWGCTNPLLRKGSVEAARYTRRNESFLQSSLRSLLNVKVWLPYILNQSGSLVFYFLLAKSDLSLAVPICNALALVFSFVTSLALGEKMQKPIRSFLGATLVVVGVTICVSTQEEQS</sequence>
<evidence type="ECO:0000313" key="6">
    <source>
        <dbReference type="EMBL" id="CAJ1907951.1"/>
    </source>
</evidence>
<dbReference type="EMBL" id="CAKOGP040000001">
    <property type="protein sequence ID" value="CAJ1907951.1"/>
    <property type="molecule type" value="Genomic_DNA"/>
</dbReference>
<feature type="transmembrane region" description="Helical" evidence="5">
    <location>
        <begin position="85"/>
        <end position="106"/>
    </location>
</feature>
<evidence type="ECO:0000256" key="1">
    <source>
        <dbReference type="ARBA" id="ARBA00004141"/>
    </source>
</evidence>
<evidence type="ECO:0000256" key="3">
    <source>
        <dbReference type="ARBA" id="ARBA00022989"/>
    </source>
</evidence>
<evidence type="ECO:0008006" key="8">
    <source>
        <dbReference type="Google" id="ProtNLM"/>
    </source>
</evidence>
<dbReference type="PANTHER" id="PTHR28668">
    <property type="entry name" value="TRANSMEMBRANE PROTEIN 234"/>
    <property type="match status" value="1"/>
</dbReference>
<keyword evidence="7" id="KW-1185">Reference proteome</keyword>
<accession>A0AAD2CCB0</accession>
<keyword evidence="3 5" id="KW-1133">Transmembrane helix</keyword>
<gene>
    <name evidence="6" type="ORF">CYCCA115_LOCUS500</name>
</gene>
<dbReference type="AlphaFoldDB" id="A0AAD2CCB0"/>
<name>A0AAD2CCB0_9STRA</name>
<comment type="subcellular location">
    <subcellularLocation>
        <location evidence="1">Membrane</location>
        <topology evidence="1">Multi-pass membrane protein</topology>
    </subcellularLocation>
</comment>
<evidence type="ECO:0000313" key="7">
    <source>
        <dbReference type="Proteomes" id="UP001295423"/>
    </source>
</evidence>
<dbReference type="GO" id="GO:0016020">
    <property type="term" value="C:membrane"/>
    <property type="evidence" value="ECO:0007669"/>
    <property type="project" value="UniProtKB-SubCell"/>
</dbReference>
<keyword evidence="4 5" id="KW-0472">Membrane</keyword>
<keyword evidence="2 5" id="KW-0812">Transmembrane</keyword>
<proteinExistence type="predicted"/>
<evidence type="ECO:0000256" key="5">
    <source>
        <dbReference type="SAM" id="Phobius"/>
    </source>
</evidence>
<reference evidence="6" key="1">
    <citation type="submission" date="2023-08" db="EMBL/GenBank/DDBJ databases">
        <authorList>
            <person name="Audoor S."/>
            <person name="Bilcke G."/>
        </authorList>
    </citation>
    <scope>NUCLEOTIDE SEQUENCE</scope>
</reference>
<organism evidence="6 7">
    <name type="scientific">Cylindrotheca closterium</name>
    <dbReference type="NCBI Taxonomy" id="2856"/>
    <lineage>
        <taxon>Eukaryota</taxon>
        <taxon>Sar</taxon>
        <taxon>Stramenopiles</taxon>
        <taxon>Ochrophyta</taxon>
        <taxon>Bacillariophyta</taxon>
        <taxon>Bacillariophyceae</taxon>
        <taxon>Bacillariophycidae</taxon>
        <taxon>Bacillariales</taxon>
        <taxon>Bacillariaceae</taxon>
        <taxon>Cylindrotheca</taxon>
    </lineage>
</organism>
<dbReference type="Proteomes" id="UP001295423">
    <property type="component" value="Unassembled WGS sequence"/>
</dbReference>
<evidence type="ECO:0000256" key="2">
    <source>
        <dbReference type="ARBA" id="ARBA00022692"/>
    </source>
</evidence>
<dbReference type="PANTHER" id="PTHR28668:SF1">
    <property type="entry name" value="TRANSMEMBRANE PROTEIN 234"/>
    <property type="match status" value="1"/>
</dbReference>
<feature type="transmembrane region" description="Helical" evidence="5">
    <location>
        <begin position="113"/>
        <end position="133"/>
    </location>
</feature>
<dbReference type="InterPro" id="IPR018908">
    <property type="entry name" value="TMEM234"/>
</dbReference>
<evidence type="ECO:0000256" key="4">
    <source>
        <dbReference type="ARBA" id="ARBA00023136"/>
    </source>
</evidence>
<dbReference type="Pfam" id="PF10639">
    <property type="entry name" value="TMEM234"/>
    <property type="match status" value="1"/>
</dbReference>